<dbReference type="PROSITE" id="PS51819">
    <property type="entry name" value="VOC"/>
    <property type="match status" value="1"/>
</dbReference>
<organism evidence="2 3">
    <name type="scientific">Georgenia ruanii</name>
    <dbReference type="NCBI Taxonomy" id="348442"/>
    <lineage>
        <taxon>Bacteria</taxon>
        <taxon>Bacillati</taxon>
        <taxon>Actinomycetota</taxon>
        <taxon>Actinomycetes</taxon>
        <taxon>Micrococcales</taxon>
        <taxon>Bogoriellaceae</taxon>
        <taxon>Georgenia</taxon>
    </lineage>
</organism>
<feature type="domain" description="VOC" evidence="1">
    <location>
        <begin position="2"/>
        <end position="122"/>
    </location>
</feature>
<reference evidence="2 3" key="1">
    <citation type="submission" date="2019-10" db="EMBL/GenBank/DDBJ databases">
        <title>Georgenia wutianyii sp. nov. and Georgenia yuyongxinii sp. nov. isolated from plateau pika (Ochotona curzoniae) in the Qinghai-Tibet plateau of China.</title>
        <authorList>
            <person name="Tian Z."/>
        </authorList>
    </citation>
    <scope>NUCLEOTIDE SEQUENCE [LARGE SCALE GENOMIC DNA]</scope>
    <source>
        <strain evidence="2 3">JCM 15130</strain>
    </source>
</reference>
<evidence type="ECO:0000313" key="3">
    <source>
        <dbReference type="Proteomes" id="UP000429644"/>
    </source>
</evidence>
<dbReference type="InterPro" id="IPR004360">
    <property type="entry name" value="Glyas_Fos-R_dOase_dom"/>
</dbReference>
<accession>A0A7J9URN7</accession>
<keyword evidence="3" id="KW-1185">Reference proteome</keyword>
<dbReference type="InterPro" id="IPR029068">
    <property type="entry name" value="Glyas_Bleomycin-R_OHBP_Dase"/>
</dbReference>
<sequence length="137" mass="15050">MQVTHIGAAFAVTNPTAAGAWLTQNLGFRVLVDLGWYVSTQHPDREDLRVDFVQQDHETWPRPAEPVRGAMLAFLVADVDSQHAQMVAGGVTVLKPLVTEPWGQRRFQVAGPEGLVVEVVQPVDPDPEWMAAQSLTI</sequence>
<dbReference type="InterPro" id="IPR037523">
    <property type="entry name" value="VOC_core"/>
</dbReference>
<dbReference type="SUPFAM" id="SSF54593">
    <property type="entry name" value="Glyoxalase/Bleomycin resistance protein/Dihydroxybiphenyl dioxygenase"/>
    <property type="match status" value="1"/>
</dbReference>
<protein>
    <recommendedName>
        <fullName evidence="1">VOC domain-containing protein</fullName>
    </recommendedName>
</protein>
<dbReference type="Gene3D" id="3.10.180.10">
    <property type="entry name" value="2,3-Dihydroxybiphenyl 1,2-Dioxygenase, domain 1"/>
    <property type="match status" value="1"/>
</dbReference>
<dbReference type="Pfam" id="PF00903">
    <property type="entry name" value="Glyoxalase"/>
    <property type="match status" value="1"/>
</dbReference>
<name>A0A7J9URN7_9MICO</name>
<dbReference type="OrthoDB" id="9798201at2"/>
<dbReference type="EMBL" id="WHPD01000266">
    <property type="protein sequence ID" value="MPV87276.1"/>
    <property type="molecule type" value="Genomic_DNA"/>
</dbReference>
<evidence type="ECO:0000313" key="2">
    <source>
        <dbReference type="EMBL" id="MPV87276.1"/>
    </source>
</evidence>
<comment type="caution">
    <text evidence="2">The sequence shown here is derived from an EMBL/GenBank/DDBJ whole genome shotgun (WGS) entry which is preliminary data.</text>
</comment>
<dbReference type="AlphaFoldDB" id="A0A7J9URN7"/>
<dbReference type="Proteomes" id="UP000429644">
    <property type="component" value="Unassembled WGS sequence"/>
</dbReference>
<proteinExistence type="predicted"/>
<gene>
    <name evidence="2" type="ORF">GB882_01240</name>
</gene>
<evidence type="ECO:0000259" key="1">
    <source>
        <dbReference type="PROSITE" id="PS51819"/>
    </source>
</evidence>